<evidence type="ECO:0000259" key="4">
    <source>
        <dbReference type="PROSITE" id="PS50043"/>
    </source>
</evidence>
<organism evidence="5 6">
    <name type="scientific">Kocuria atrinae</name>
    <dbReference type="NCBI Taxonomy" id="592377"/>
    <lineage>
        <taxon>Bacteria</taxon>
        <taxon>Bacillati</taxon>
        <taxon>Actinomycetota</taxon>
        <taxon>Actinomycetes</taxon>
        <taxon>Micrococcales</taxon>
        <taxon>Micrococcaceae</taxon>
        <taxon>Kocuria</taxon>
    </lineage>
</organism>
<keyword evidence="6" id="KW-1185">Reference proteome</keyword>
<dbReference type="Proteomes" id="UP001500166">
    <property type="component" value="Unassembled WGS sequence"/>
</dbReference>
<feature type="domain" description="HTH luxR-type" evidence="4">
    <location>
        <begin position="1"/>
        <end position="59"/>
    </location>
</feature>
<dbReference type="InterPro" id="IPR000792">
    <property type="entry name" value="Tscrpt_reg_LuxR_C"/>
</dbReference>
<dbReference type="PANTHER" id="PTHR44688:SF16">
    <property type="entry name" value="DNA-BINDING TRANSCRIPTIONAL ACTIVATOR DEVR_DOSR"/>
    <property type="match status" value="1"/>
</dbReference>
<dbReference type="PROSITE" id="PS00622">
    <property type="entry name" value="HTH_LUXR_1"/>
    <property type="match status" value="1"/>
</dbReference>
<name>A0ABP5J8D9_9MICC</name>
<dbReference type="PRINTS" id="PR00038">
    <property type="entry name" value="HTHLUXR"/>
</dbReference>
<gene>
    <name evidence="5" type="ORF">GCM10009824_09600</name>
</gene>
<dbReference type="SUPFAM" id="SSF46894">
    <property type="entry name" value="C-terminal effector domain of the bipartite response regulators"/>
    <property type="match status" value="1"/>
</dbReference>
<proteinExistence type="predicted"/>
<dbReference type="InterPro" id="IPR016032">
    <property type="entry name" value="Sig_transdc_resp-reg_C-effctor"/>
</dbReference>
<dbReference type="PANTHER" id="PTHR44688">
    <property type="entry name" value="DNA-BINDING TRANSCRIPTIONAL ACTIVATOR DEVR_DOSR"/>
    <property type="match status" value="1"/>
</dbReference>
<dbReference type="Gene3D" id="1.10.10.10">
    <property type="entry name" value="Winged helix-like DNA-binding domain superfamily/Winged helix DNA-binding domain"/>
    <property type="match status" value="1"/>
</dbReference>
<dbReference type="PROSITE" id="PS50043">
    <property type="entry name" value="HTH_LUXR_2"/>
    <property type="match status" value="1"/>
</dbReference>
<keyword evidence="3" id="KW-0804">Transcription</keyword>
<dbReference type="Pfam" id="PF00196">
    <property type="entry name" value="GerE"/>
    <property type="match status" value="1"/>
</dbReference>
<dbReference type="EMBL" id="BAAAQA010000008">
    <property type="protein sequence ID" value="GAA2113109.1"/>
    <property type="molecule type" value="Genomic_DNA"/>
</dbReference>
<keyword evidence="2" id="KW-0238">DNA-binding</keyword>
<evidence type="ECO:0000256" key="2">
    <source>
        <dbReference type="ARBA" id="ARBA00023125"/>
    </source>
</evidence>
<evidence type="ECO:0000256" key="3">
    <source>
        <dbReference type="ARBA" id="ARBA00023163"/>
    </source>
</evidence>
<comment type="caution">
    <text evidence="5">The sequence shown here is derived from an EMBL/GenBank/DDBJ whole genome shotgun (WGS) entry which is preliminary data.</text>
</comment>
<dbReference type="SMART" id="SM00421">
    <property type="entry name" value="HTH_LUXR"/>
    <property type="match status" value="1"/>
</dbReference>
<protein>
    <recommendedName>
        <fullName evidence="4">HTH luxR-type domain-containing protein</fullName>
    </recommendedName>
</protein>
<evidence type="ECO:0000313" key="6">
    <source>
        <dbReference type="Proteomes" id="UP001500166"/>
    </source>
</evidence>
<dbReference type="InterPro" id="IPR036388">
    <property type="entry name" value="WH-like_DNA-bd_sf"/>
</dbReference>
<keyword evidence="1" id="KW-0805">Transcription regulation</keyword>
<sequence>MVTARVELLTGVAQGLTNAQVASQLFISETTVKTHLRRAFTKLGVQDRTSAVTEALRRDLIRL</sequence>
<evidence type="ECO:0000313" key="5">
    <source>
        <dbReference type="EMBL" id="GAA2113109.1"/>
    </source>
</evidence>
<accession>A0ABP5J8D9</accession>
<evidence type="ECO:0000256" key="1">
    <source>
        <dbReference type="ARBA" id="ARBA00023015"/>
    </source>
</evidence>
<reference evidence="6" key="1">
    <citation type="journal article" date="2019" name="Int. J. Syst. Evol. Microbiol.">
        <title>The Global Catalogue of Microorganisms (GCM) 10K type strain sequencing project: providing services to taxonomists for standard genome sequencing and annotation.</title>
        <authorList>
            <consortium name="The Broad Institute Genomics Platform"/>
            <consortium name="The Broad Institute Genome Sequencing Center for Infectious Disease"/>
            <person name="Wu L."/>
            <person name="Ma J."/>
        </authorList>
    </citation>
    <scope>NUCLEOTIDE SEQUENCE [LARGE SCALE GENOMIC DNA]</scope>
    <source>
        <strain evidence="6">JCM 15914</strain>
    </source>
</reference>
<dbReference type="CDD" id="cd06170">
    <property type="entry name" value="LuxR_C_like"/>
    <property type="match status" value="1"/>
</dbReference>